<proteinExistence type="predicted"/>
<dbReference type="Proteomes" id="UP000541535">
    <property type="component" value="Unassembled WGS sequence"/>
</dbReference>
<gene>
    <name evidence="1" type="ORF">FHS03_001598</name>
</gene>
<sequence length="119" mass="13087">MTQAWVVLTRPDGRNVSAPTEAQLSAALAEVYAGKAPVVDGSPGSAVLRFGYDDGLMYQMEVSADGNVRFEEWSDRDCEIALASPRQMAVAQEDALQLWKWLAQRQVAKIRSQNWQSGA</sequence>
<comment type="caution">
    <text evidence="1">The sequence shown here is derived from an EMBL/GenBank/DDBJ whole genome shotgun (WGS) entry which is preliminary data.</text>
</comment>
<reference evidence="1 2" key="1">
    <citation type="submission" date="2020-08" db="EMBL/GenBank/DDBJ databases">
        <title>Genomic Encyclopedia of Type Strains, Phase III (KMG-III): the genomes of soil and plant-associated and newly described type strains.</title>
        <authorList>
            <person name="Whitman W."/>
        </authorList>
    </citation>
    <scope>NUCLEOTIDE SEQUENCE [LARGE SCALE GENOMIC DNA]</scope>
    <source>
        <strain evidence="1 2">CECT 8897</strain>
    </source>
</reference>
<dbReference type="EMBL" id="JACHXD010000003">
    <property type="protein sequence ID" value="MBB3118567.1"/>
    <property type="molecule type" value="Genomic_DNA"/>
</dbReference>
<organism evidence="1 2">
    <name type="scientific">Pseudoduganella violacea</name>
    <dbReference type="NCBI Taxonomy" id="1715466"/>
    <lineage>
        <taxon>Bacteria</taxon>
        <taxon>Pseudomonadati</taxon>
        <taxon>Pseudomonadota</taxon>
        <taxon>Betaproteobacteria</taxon>
        <taxon>Burkholderiales</taxon>
        <taxon>Oxalobacteraceae</taxon>
        <taxon>Telluria group</taxon>
        <taxon>Pseudoduganella</taxon>
    </lineage>
</organism>
<accession>A0A7W5FTF1</accession>
<name>A0A7W5FTF1_9BURK</name>
<protein>
    <submittedName>
        <fullName evidence="1">Uncharacterized protein</fullName>
    </submittedName>
</protein>
<dbReference type="RefSeq" id="WP_183440462.1">
    <property type="nucleotide sequence ID" value="NZ_JACHXD010000003.1"/>
</dbReference>
<evidence type="ECO:0000313" key="2">
    <source>
        <dbReference type="Proteomes" id="UP000541535"/>
    </source>
</evidence>
<evidence type="ECO:0000313" key="1">
    <source>
        <dbReference type="EMBL" id="MBB3118567.1"/>
    </source>
</evidence>
<keyword evidence="2" id="KW-1185">Reference proteome</keyword>
<dbReference type="AlphaFoldDB" id="A0A7W5FTF1"/>